<feature type="compositionally biased region" description="Polar residues" evidence="1">
    <location>
        <begin position="303"/>
        <end position="337"/>
    </location>
</feature>
<keyword evidence="2" id="KW-1133">Transmembrane helix</keyword>
<dbReference type="Proteomes" id="UP000835052">
    <property type="component" value="Unassembled WGS sequence"/>
</dbReference>
<dbReference type="PANTHER" id="PTHR35574">
    <property type="entry name" value="PUTATIVE-RELATED"/>
    <property type="match status" value="1"/>
</dbReference>
<feature type="transmembrane region" description="Helical" evidence="2">
    <location>
        <begin position="160"/>
        <end position="178"/>
    </location>
</feature>
<dbReference type="InterPro" id="IPR010761">
    <property type="entry name" value="Clc_prot-like"/>
</dbReference>
<reference evidence="3" key="1">
    <citation type="submission" date="2020-10" db="EMBL/GenBank/DDBJ databases">
        <authorList>
            <person name="Kikuchi T."/>
        </authorList>
    </citation>
    <scope>NUCLEOTIDE SEQUENCE</scope>
    <source>
        <strain evidence="3">NKZ352</strain>
    </source>
</reference>
<evidence type="ECO:0008006" key="5">
    <source>
        <dbReference type="Google" id="ProtNLM"/>
    </source>
</evidence>
<proteinExistence type="predicted"/>
<keyword evidence="2" id="KW-0472">Membrane</keyword>
<dbReference type="Gene3D" id="1.20.140.150">
    <property type="match status" value="1"/>
</dbReference>
<evidence type="ECO:0000256" key="1">
    <source>
        <dbReference type="SAM" id="MobiDB-lite"/>
    </source>
</evidence>
<dbReference type="Pfam" id="PF07062">
    <property type="entry name" value="Clc-like"/>
    <property type="match status" value="1"/>
</dbReference>
<feature type="region of interest" description="Disordered" evidence="1">
    <location>
        <begin position="267"/>
        <end position="352"/>
    </location>
</feature>
<keyword evidence="4" id="KW-1185">Reference proteome</keyword>
<evidence type="ECO:0000313" key="3">
    <source>
        <dbReference type="EMBL" id="CAD6190782.1"/>
    </source>
</evidence>
<name>A0A8S1H626_9PELO</name>
<feature type="transmembrane region" description="Helical" evidence="2">
    <location>
        <begin position="198"/>
        <end position="219"/>
    </location>
</feature>
<organism evidence="3 4">
    <name type="scientific">Caenorhabditis auriculariae</name>
    <dbReference type="NCBI Taxonomy" id="2777116"/>
    <lineage>
        <taxon>Eukaryota</taxon>
        <taxon>Metazoa</taxon>
        <taxon>Ecdysozoa</taxon>
        <taxon>Nematoda</taxon>
        <taxon>Chromadorea</taxon>
        <taxon>Rhabditida</taxon>
        <taxon>Rhabditina</taxon>
        <taxon>Rhabditomorpha</taxon>
        <taxon>Rhabditoidea</taxon>
        <taxon>Rhabditidae</taxon>
        <taxon>Peloderinae</taxon>
        <taxon>Caenorhabditis</taxon>
    </lineage>
</organism>
<accession>A0A8S1H626</accession>
<dbReference type="AlphaFoldDB" id="A0A8S1H626"/>
<dbReference type="EMBL" id="CAJGYM010000017">
    <property type="protein sequence ID" value="CAD6190782.1"/>
    <property type="molecule type" value="Genomic_DNA"/>
</dbReference>
<comment type="caution">
    <text evidence="3">The sequence shown here is derived from an EMBL/GenBank/DDBJ whole genome shotgun (WGS) entry which is preliminary data.</text>
</comment>
<dbReference type="OrthoDB" id="5828353at2759"/>
<feature type="transmembrane region" description="Helical" evidence="2">
    <location>
        <begin position="12"/>
        <end position="32"/>
    </location>
</feature>
<gene>
    <name evidence="3" type="ORF">CAUJ_LOCUS6701</name>
</gene>
<evidence type="ECO:0000313" key="4">
    <source>
        <dbReference type="Proteomes" id="UP000835052"/>
    </source>
</evidence>
<keyword evidence="2" id="KW-0812">Transmembrane</keyword>
<feature type="compositionally biased region" description="Polar residues" evidence="1">
    <location>
        <begin position="267"/>
        <end position="277"/>
    </location>
</feature>
<feature type="transmembrane region" description="Helical" evidence="2">
    <location>
        <begin position="131"/>
        <end position="153"/>
    </location>
</feature>
<dbReference type="GO" id="GO:0016020">
    <property type="term" value="C:membrane"/>
    <property type="evidence" value="ECO:0007669"/>
    <property type="project" value="InterPro"/>
</dbReference>
<protein>
    <recommendedName>
        <fullName evidence="5">Clc-like protein</fullName>
    </recommendedName>
</protein>
<feature type="compositionally biased region" description="Basic residues" evidence="1">
    <location>
        <begin position="285"/>
        <end position="297"/>
    </location>
</feature>
<evidence type="ECO:0000256" key="2">
    <source>
        <dbReference type="SAM" id="Phobius"/>
    </source>
</evidence>
<sequence>MAGVSRCGRKTALAIFFSLSLLAFLFCLLALISPSWQYANLENGRTEHHHGLWLDCKRDYSFDYGRTREYYETLYRRDMQGSPFDIFYLPQLQCVYKFDYYIDSEDLYDHNHDENRIQNDAYQHLFLGWKIAALVGVGVGVLFSATTLLLGICSFCHRTFICACTVLITISAILSTLGEEDEDEVYEQTLGWAFYAQVIGTILNWICAMTGCCVTSISFSKQRAKLVKIEVVENDQSQLLSSSSSSQAPFKRSFSAIYRMSGNSRGTEILSRRTTSKGLPPCRTSPRKQKNKNRKSMRVSGDFFSSTSNITEFTNSGSNNSLNTQQTSGTAALSTPKQPLKVRSEDSDPAEA</sequence>
<dbReference type="PANTHER" id="PTHR35574:SF2">
    <property type="entry name" value="CLAUDIN-LIKE IN CAENORHABDITIS"/>
    <property type="match status" value="1"/>
</dbReference>